<protein>
    <recommendedName>
        <fullName evidence="3">Sulfurtransferase</fullName>
    </recommendedName>
</protein>
<evidence type="ECO:0000259" key="4">
    <source>
        <dbReference type="PROSITE" id="PS50206"/>
    </source>
</evidence>
<evidence type="ECO:0000256" key="1">
    <source>
        <dbReference type="ARBA" id="ARBA00022679"/>
    </source>
</evidence>
<feature type="domain" description="Rhodanese" evidence="4">
    <location>
        <begin position="49"/>
        <end position="137"/>
    </location>
</feature>
<dbReference type="PROSITE" id="PS50206">
    <property type="entry name" value="RHODANESE_3"/>
    <property type="match status" value="2"/>
</dbReference>
<organism evidence="5 6">
    <name type="scientific">Kluyveromyces dobzhanskii CBS 2104</name>
    <dbReference type="NCBI Taxonomy" id="1427455"/>
    <lineage>
        <taxon>Eukaryota</taxon>
        <taxon>Fungi</taxon>
        <taxon>Dikarya</taxon>
        <taxon>Ascomycota</taxon>
        <taxon>Saccharomycotina</taxon>
        <taxon>Saccharomycetes</taxon>
        <taxon>Saccharomycetales</taxon>
        <taxon>Saccharomycetaceae</taxon>
        <taxon>Kluyveromyces</taxon>
    </lineage>
</organism>
<dbReference type="Proteomes" id="UP000031516">
    <property type="component" value="Unassembled WGS sequence"/>
</dbReference>
<dbReference type="SMART" id="SM00450">
    <property type="entry name" value="RHOD"/>
    <property type="match status" value="2"/>
</dbReference>
<dbReference type="CDD" id="cd01448">
    <property type="entry name" value="TST_Repeat_1"/>
    <property type="match status" value="1"/>
</dbReference>
<evidence type="ECO:0000313" key="6">
    <source>
        <dbReference type="Proteomes" id="UP000031516"/>
    </source>
</evidence>
<dbReference type="Gene3D" id="3.40.250.10">
    <property type="entry name" value="Rhodanese-like domain"/>
    <property type="match status" value="2"/>
</dbReference>
<name>A0A0A8L295_9SACH</name>
<dbReference type="Pfam" id="PF00581">
    <property type="entry name" value="Rhodanese"/>
    <property type="match status" value="1"/>
</dbReference>
<keyword evidence="1 3" id="KW-0808">Transferase</keyword>
<dbReference type="InterPro" id="IPR001763">
    <property type="entry name" value="Rhodanese-like_dom"/>
</dbReference>
<sequence length="299" mass="33448">MSLYKLLTPKNFSDLLSKESTRRIVPVDSTWYLPNLNKNAKQEFLNGDRLKGAVFFDIDAISDKKSEFPHMLPDLPTFNKAMSELGLKKDDILVVYDRIGNFSAPRCAWTLSVFGHHPVYLLNNFPLLKESGIPTETSSVTNLTPYEKSDYISDVDLTAKEVVSFEDMQNLVSSDDIKNYQVFDARSFPRFTGEALEPRPKLSSGHVPGAKSFPFTEVLYDNKTFPSNTDEMLTKLQPFLSKSHIEFDANKPTIAMCGTGVSGVIIKTALELAGVKNVKLYDGSWTEWVLRGGAVEKGN</sequence>
<dbReference type="OrthoDB" id="270167at2759"/>
<dbReference type="GO" id="GO:0005739">
    <property type="term" value="C:mitochondrion"/>
    <property type="evidence" value="ECO:0007669"/>
    <property type="project" value="TreeGrafter"/>
</dbReference>
<comment type="caution">
    <text evidence="5">The sequence shown here is derived from an EMBL/GenBank/DDBJ whole genome shotgun (WGS) entry which is preliminary data.</text>
</comment>
<dbReference type="PANTHER" id="PTHR11364">
    <property type="entry name" value="THIOSULFATE SULFERTANSFERASE"/>
    <property type="match status" value="1"/>
</dbReference>
<evidence type="ECO:0000256" key="3">
    <source>
        <dbReference type="RuleBase" id="RU000507"/>
    </source>
</evidence>
<dbReference type="InterPro" id="IPR001307">
    <property type="entry name" value="Thiosulphate_STrfase_CS"/>
</dbReference>
<dbReference type="FunFam" id="3.40.250.10:FF:000070">
    <property type="entry name" value="Sulfurtransferase"/>
    <property type="match status" value="1"/>
</dbReference>
<dbReference type="InterPro" id="IPR045078">
    <property type="entry name" value="TST/MPST-like"/>
</dbReference>
<reference evidence="5 6" key="1">
    <citation type="submission" date="2014-03" db="EMBL/GenBank/DDBJ databases">
        <title>The genome of Kluyveromyces dobzhanskii.</title>
        <authorList>
            <person name="Nystedt B."/>
            <person name="Astrom S."/>
        </authorList>
    </citation>
    <scope>NUCLEOTIDE SEQUENCE [LARGE SCALE GENOMIC DNA]</scope>
    <source>
        <strain evidence="5 6">CBS 2104</strain>
    </source>
</reference>
<keyword evidence="2" id="KW-0677">Repeat</keyword>
<keyword evidence="6" id="KW-1185">Reference proteome</keyword>
<dbReference type="PROSITE" id="PS00683">
    <property type="entry name" value="RHODANESE_2"/>
    <property type="match status" value="1"/>
</dbReference>
<accession>A0A0A8L295</accession>
<dbReference type="SUPFAM" id="SSF52821">
    <property type="entry name" value="Rhodanese/Cell cycle control phosphatase"/>
    <property type="match status" value="2"/>
</dbReference>
<dbReference type="GO" id="GO:0004792">
    <property type="term" value="F:thiosulfate-cyanide sulfurtransferase activity"/>
    <property type="evidence" value="ECO:0007669"/>
    <property type="project" value="InterPro"/>
</dbReference>
<evidence type="ECO:0000313" key="5">
    <source>
        <dbReference type="EMBL" id="CDO93167.1"/>
    </source>
</evidence>
<evidence type="ECO:0000256" key="2">
    <source>
        <dbReference type="ARBA" id="ARBA00022737"/>
    </source>
</evidence>
<dbReference type="CDD" id="cd01449">
    <property type="entry name" value="TST_Repeat_2"/>
    <property type="match status" value="1"/>
</dbReference>
<dbReference type="EMBL" id="CCBQ010000019">
    <property type="protein sequence ID" value="CDO93167.1"/>
    <property type="molecule type" value="Genomic_DNA"/>
</dbReference>
<dbReference type="AlphaFoldDB" id="A0A0A8L295"/>
<feature type="domain" description="Rhodanese" evidence="4">
    <location>
        <begin position="176"/>
        <end position="297"/>
    </location>
</feature>
<dbReference type="PANTHER" id="PTHR11364:SF27">
    <property type="entry name" value="SULFURTRANSFERASE"/>
    <property type="match status" value="1"/>
</dbReference>
<proteinExistence type="predicted"/>
<gene>
    <name evidence="5" type="ORF">KLDO_g1469</name>
</gene>
<dbReference type="InterPro" id="IPR036873">
    <property type="entry name" value="Rhodanese-like_dom_sf"/>
</dbReference>